<comment type="caution">
    <text evidence="2">The sequence shown here is derived from an EMBL/GenBank/DDBJ whole genome shotgun (WGS) entry which is preliminary data.</text>
</comment>
<evidence type="ECO:0000313" key="3">
    <source>
        <dbReference type="Proteomes" id="UP000243361"/>
    </source>
</evidence>
<name>A0A657PUD4_9GAMM</name>
<dbReference type="Proteomes" id="UP000243361">
    <property type="component" value="Unassembled WGS sequence"/>
</dbReference>
<accession>A0A657PUD4</accession>
<gene>
    <name evidence="1" type="ORF">B0D84_03790</name>
    <name evidence="2" type="ORF">C3L24_08520</name>
</gene>
<dbReference type="AlphaFoldDB" id="A0A657PUD4"/>
<reference evidence="1 3" key="1">
    <citation type="submission" date="2017-02" db="EMBL/GenBank/DDBJ databases">
        <title>Novel co-symbiosis in the unique lucinid bivalve Phacoides pectinatus.</title>
        <authorList>
            <person name="Lim S.J."/>
            <person name="Davis B.G."/>
            <person name="Gill D.E."/>
            <person name="Engel A.S."/>
            <person name="Anderson L.C."/>
            <person name="Campbell B.J."/>
        </authorList>
    </citation>
    <scope>NUCLEOTIDE SEQUENCE [LARGE SCALE GENOMIC DNA]</scope>
    <source>
        <strain evidence="1">LUC13016_P6</strain>
    </source>
</reference>
<sequence length="78" mass="8355">MTDGEVEFFEFTGSQMRDGTGMLRDAYAPAVCWQGAVPGSVNVPFTTLSKKTDYLEMIGVLKRLGSNPGGISVHDAQA</sequence>
<organism evidence="2 4">
    <name type="scientific">Candidatus Sedimenticola endophacoides</name>
    <dbReference type="NCBI Taxonomy" id="2548426"/>
    <lineage>
        <taxon>Bacteria</taxon>
        <taxon>Pseudomonadati</taxon>
        <taxon>Pseudomonadota</taxon>
        <taxon>Gammaproteobacteria</taxon>
        <taxon>Chromatiales</taxon>
        <taxon>Sedimenticolaceae</taxon>
        <taxon>Sedimenticola</taxon>
    </lineage>
</organism>
<dbReference type="EMBL" id="MUIE01000246">
    <property type="protein sequence ID" value="OQX34160.1"/>
    <property type="molecule type" value="Genomic_DNA"/>
</dbReference>
<evidence type="ECO:0000313" key="1">
    <source>
        <dbReference type="EMBL" id="OQX34160.1"/>
    </source>
</evidence>
<dbReference type="Proteomes" id="UP000250928">
    <property type="component" value="Unassembled WGS sequence"/>
</dbReference>
<evidence type="ECO:0000313" key="2">
    <source>
        <dbReference type="EMBL" id="PUE01043.1"/>
    </source>
</evidence>
<protein>
    <submittedName>
        <fullName evidence="2">Uncharacterized protein</fullName>
    </submittedName>
</protein>
<dbReference type="EMBL" id="PQCO01000208">
    <property type="protein sequence ID" value="PUE01043.1"/>
    <property type="molecule type" value="Genomic_DNA"/>
</dbReference>
<keyword evidence="3" id="KW-1185">Reference proteome</keyword>
<proteinExistence type="predicted"/>
<reference evidence="2 4" key="2">
    <citation type="submission" date="2018-01" db="EMBL/GenBank/DDBJ databases">
        <title>Novel co-symbiosis in the lucinid bivalve Phacoides pectinatus.</title>
        <authorList>
            <person name="Lim S.J."/>
            <person name="Davis B.G."/>
            <person name="Gill D.E."/>
            <person name="Engel A.S."/>
            <person name="Anderson L.C."/>
            <person name="Campbell B.J."/>
        </authorList>
    </citation>
    <scope>NUCLEOTIDE SEQUENCE [LARGE SCALE GENOMIC DNA]</scope>
    <source>
        <strain evidence="2">N3_P5</strain>
    </source>
</reference>
<evidence type="ECO:0000313" key="4">
    <source>
        <dbReference type="Proteomes" id="UP000250928"/>
    </source>
</evidence>